<dbReference type="RefSeq" id="XP_066669409.1">
    <property type="nucleotide sequence ID" value="XM_066810486.1"/>
</dbReference>
<comment type="caution">
    <text evidence="1">The sequence shown here is derived from an EMBL/GenBank/DDBJ whole genome shotgun (WGS) entry which is preliminary data.</text>
</comment>
<dbReference type="Proteomes" id="UP001433268">
    <property type="component" value="Unassembled WGS sequence"/>
</dbReference>
<name>A0ABR1WMZ0_9PEZI</name>
<reference evidence="1 2" key="1">
    <citation type="submission" date="2023-01" db="EMBL/GenBank/DDBJ databases">
        <title>Analysis of 21 Apiospora genomes using comparative genomics revels a genus with tremendous synthesis potential of carbohydrate active enzymes and secondary metabolites.</title>
        <authorList>
            <person name="Sorensen T."/>
        </authorList>
    </citation>
    <scope>NUCLEOTIDE SEQUENCE [LARGE SCALE GENOMIC DNA]</scope>
    <source>
        <strain evidence="1 2">CBS 114990</strain>
    </source>
</reference>
<dbReference type="EMBL" id="JAQQWN010000005">
    <property type="protein sequence ID" value="KAK8084900.1"/>
    <property type="molecule type" value="Genomic_DNA"/>
</dbReference>
<proteinExistence type="predicted"/>
<accession>A0ABR1WMZ0</accession>
<organism evidence="1 2">
    <name type="scientific">Apiospora hydei</name>
    <dbReference type="NCBI Taxonomy" id="1337664"/>
    <lineage>
        <taxon>Eukaryota</taxon>
        <taxon>Fungi</taxon>
        <taxon>Dikarya</taxon>
        <taxon>Ascomycota</taxon>
        <taxon>Pezizomycotina</taxon>
        <taxon>Sordariomycetes</taxon>
        <taxon>Xylariomycetidae</taxon>
        <taxon>Amphisphaeriales</taxon>
        <taxon>Apiosporaceae</taxon>
        <taxon>Apiospora</taxon>
    </lineage>
</organism>
<protein>
    <submittedName>
        <fullName evidence="1">Uncharacterized protein</fullName>
    </submittedName>
</protein>
<sequence length="172" mass="19443">MANRIGYMFPEHLATYFSSQVPYPDCVSTWAIRCETYPTSDKLLRSHTMAAWRRSRMVPLLALVITFFLLYELDFSVPQPSAPLAPAIETNRKPKSRPPLRFTPSSGFNWSTAESFFPGKPVRNIFQIPSSAEELVPYQGVAGSSWSKRTWQGHWNSLDTDTPITVEGVGRV</sequence>
<gene>
    <name evidence="1" type="ORF">PG997_006171</name>
</gene>
<evidence type="ECO:0000313" key="2">
    <source>
        <dbReference type="Proteomes" id="UP001433268"/>
    </source>
</evidence>
<evidence type="ECO:0000313" key="1">
    <source>
        <dbReference type="EMBL" id="KAK8084900.1"/>
    </source>
</evidence>
<dbReference type="GeneID" id="92043546"/>
<keyword evidence="2" id="KW-1185">Reference proteome</keyword>